<evidence type="ECO:0000313" key="1">
    <source>
        <dbReference type="EMBL" id="KAJ7002810.1"/>
    </source>
</evidence>
<name>A0AAD6R6T3_9ROSI</name>
<organism evidence="2 3">
    <name type="scientific">Populus alba x Populus x berolinensis</name>
    <dbReference type="NCBI Taxonomy" id="444605"/>
    <lineage>
        <taxon>Eukaryota</taxon>
        <taxon>Viridiplantae</taxon>
        <taxon>Streptophyta</taxon>
        <taxon>Embryophyta</taxon>
        <taxon>Tracheophyta</taxon>
        <taxon>Spermatophyta</taxon>
        <taxon>Magnoliopsida</taxon>
        <taxon>eudicotyledons</taxon>
        <taxon>Gunneridae</taxon>
        <taxon>Pentapetalae</taxon>
        <taxon>rosids</taxon>
        <taxon>fabids</taxon>
        <taxon>Malpighiales</taxon>
        <taxon>Salicaceae</taxon>
        <taxon>Saliceae</taxon>
        <taxon>Populus</taxon>
    </lineage>
</organism>
<dbReference type="AlphaFoldDB" id="A0AAD6R6T3"/>
<keyword evidence="3" id="KW-1185">Reference proteome</keyword>
<dbReference type="EMBL" id="JAQIZT010000003">
    <property type="protein sequence ID" value="KAJ7002810.1"/>
    <property type="molecule type" value="Genomic_DNA"/>
</dbReference>
<comment type="caution">
    <text evidence="2">The sequence shown here is derived from an EMBL/GenBank/DDBJ whole genome shotgun (WGS) entry which is preliminary data.</text>
</comment>
<reference evidence="2" key="1">
    <citation type="journal article" date="2023" name="Mol. Ecol. Resour.">
        <title>Chromosome-level genome assembly of a triploid poplar Populus alba 'Berolinensis'.</title>
        <authorList>
            <person name="Chen S."/>
            <person name="Yu Y."/>
            <person name="Wang X."/>
            <person name="Wang S."/>
            <person name="Zhang T."/>
            <person name="Zhou Y."/>
            <person name="He R."/>
            <person name="Meng N."/>
            <person name="Wang Y."/>
            <person name="Liu W."/>
            <person name="Liu Z."/>
            <person name="Liu J."/>
            <person name="Guo Q."/>
            <person name="Huang H."/>
            <person name="Sederoff R.R."/>
            <person name="Wang G."/>
            <person name="Qu G."/>
            <person name="Chen S."/>
        </authorList>
    </citation>
    <scope>NUCLEOTIDE SEQUENCE</scope>
    <source>
        <strain evidence="2">SC-2020</strain>
    </source>
</reference>
<proteinExistence type="predicted"/>
<evidence type="ECO:0000313" key="2">
    <source>
        <dbReference type="EMBL" id="KAJ7002815.1"/>
    </source>
</evidence>
<protein>
    <submittedName>
        <fullName evidence="2">Uncharacterized protein</fullName>
    </submittedName>
</protein>
<dbReference type="Proteomes" id="UP001164929">
    <property type="component" value="Chromosome 3"/>
</dbReference>
<gene>
    <name evidence="1" type="ORF">NC653_008124</name>
    <name evidence="2" type="ORF">NC653_008129</name>
</gene>
<dbReference type="EMBL" id="JAQIZT010000003">
    <property type="protein sequence ID" value="KAJ7002815.1"/>
    <property type="molecule type" value="Genomic_DNA"/>
</dbReference>
<sequence>MQVCHCKHCIDDVSQVLLENIKLKLKHHEFLYGLVYQHSPSFGAASYELAGYFFASLVLEAP</sequence>
<accession>A0AAD6R6T3</accession>
<evidence type="ECO:0000313" key="3">
    <source>
        <dbReference type="Proteomes" id="UP001164929"/>
    </source>
</evidence>